<reference evidence="5 6" key="1">
    <citation type="journal article" date="2013" name="Genome Announc.">
        <title>Genome Sequence of Thalassolituus oleivorans MIL-1 (DSM 14913T).</title>
        <authorList>
            <person name="Golyshin P.N."/>
            <person name="Werner J."/>
            <person name="Chernikova T.N."/>
            <person name="Tran H."/>
            <person name="Ferrer M."/>
            <person name="Yakimov M.M."/>
            <person name="Teeling H."/>
            <person name="Golyshina O.V."/>
        </authorList>
    </citation>
    <scope>NUCLEOTIDE SEQUENCE [LARGE SCALE GENOMIC DNA]</scope>
    <source>
        <strain evidence="5 6">MIL-1</strain>
    </source>
</reference>
<dbReference type="Pfam" id="PF01381">
    <property type="entry name" value="HTH_3"/>
    <property type="match status" value="1"/>
</dbReference>
<keyword evidence="1" id="KW-0805">Transcription regulation</keyword>
<organism evidence="5 6">
    <name type="scientific">Thalassolituus oleivorans MIL-1</name>
    <dbReference type="NCBI Taxonomy" id="1298593"/>
    <lineage>
        <taxon>Bacteria</taxon>
        <taxon>Pseudomonadati</taxon>
        <taxon>Pseudomonadota</taxon>
        <taxon>Gammaproteobacteria</taxon>
        <taxon>Oceanospirillales</taxon>
        <taxon>Oceanospirillaceae</taxon>
        <taxon>Thalassolituus</taxon>
    </lineage>
</organism>
<keyword evidence="6" id="KW-1185">Reference proteome</keyword>
<dbReference type="CDD" id="cd00093">
    <property type="entry name" value="HTH_XRE"/>
    <property type="match status" value="1"/>
</dbReference>
<proteinExistence type="predicted"/>
<feature type="domain" description="HTH cro/C1-type" evidence="4">
    <location>
        <begin position="39"/>
        <end position="92"/>
    </location>
</feature>
<dbReference type="EMBL" id="HF680312">
    <property type="protein sequence ID" value="CCU71711.1"/>
    <property type="molecule type" value="Genomic_DNA"/>
</dbReference>
<dbReference type="InterPro" id="IPR001387">
    <property type="entry name" value="Cro/C1-type_HTH"/>
</dbReference>
<sequence length="107" mass="12047">MKDELFADLLASTREMIEIENGERTPNPEHMHSYNVVDVKAIREAAGKTRDELAKIIGTSTETIKSWETKRRNPTGPTQKLLRLIQTNPSGMIAILEEDNKVASRQA</sequence>
<dbReference type="SUPFAM" id="SSF47413">
    <property type="entry name" value="lambda repressor-like DNA-binding domains"/>
    <property type="match status" value="1"/>
</dbReference>
<dbReference type="SMART" id="SM00530">
    <property type="entry name" value="HTH_XRE"/>
    <property type="match status" value="1"/>
</dbReference>
<name>M5DQL7_9GAMM</name>
<dbReference type="Proteomes" id="UP000011866">
    <property type="component" value="Chromosome"/>
</dbReference>
<evidence type="ECO:0000259" key="4">
    <source>
        <dbReference type="PROSITE" id="PS50943"/>
    </source>
</evidence>
<dbReference type="InterPro" id="IPR010982">
    <property type="entry name" value="Lambda_DNA-bd_dom_sf"/>
</dbReference>
<dbReference type="GO" id="GO:0003677">
    <property type="term" value="F:DNA binding"/>
    <property type="evidence" value="ECO:0007669"/>
    <property type="project" value="UniProtKB-KW"/>
</dbReference>
<accession>M5DQL7</accession>
<dbReference type="KEGG" id="tol:TOL_1283"/>
<dbReference type="PANTHER" id="PTHR36511:SF3">
    <property type="entry name" value="ANTITOXIN HIGA-2"/>
    <property type="match status" value="1"/>
</dbReference>
<dbReference type="PATRIC" id="fig|1298593.3.peg.1234"/>
<dbReference type="PANTHER" id="PTHR36511">
    <property type="entry name" value="MERR FAMILY BACTERIAL REGULATORY PROTEIN"/>
    <property type="match status" value="1"/>
</dbReference>
<evidence type="ECO:0000256" key="1">
    <source>
        <dbReference type="ARBA" id="ARBA00023015"/>
    </source>
</evidence>
<dbReference type="AlphaFoldDB" id="M5DQL7"/>
<dbReference type="eggNOG" id="COG2944">
    <property type="taxonomic scope" value="Bacteria"/>
</dbReference>
<dbReference type="NCBIfam" id="NF041265">
    <property type="entry name" value="NadS"/>
    <property type="match status" value="1"/>
</dbReference>
<evidence type="ECO:0000256" key="3">
    <source>
        <dbReference type="ARBA" id="ARBA00023163"/>
    </source>
</evidence>
<keyword evidence="3" id="KW-0804">Transcription</keyword>
<dbReference type="HOGENOM" id="CLU_144725_3_2_6"/>
<evidence type="ECO:0000313" key="5">
    <source>
        <dbReference type="EMBL" id="CCU71711.1"/>
    </source>
</evidence>
<evidence type="ECO:0000313" key="6">
    <source>
        <dbReference type="Proteomes" id="UP000011866"/>
    </source>
</evidence>
<protein>
    <recommendedName>
        <fullName evidence="4">HTH cro/C1-type domain-containing protein</fullName>
    </recommendedName>
</protein>
<dbReference type="Gene3D" id="1.10.260.40">
    <property type="entry name" value="lambda repressor-like DNA-binding domains"/>
    <property type="match status" value="1"/>
</dbReference>
<dbReference type="GeneID" id="79176191"/>
<gene>
    <name evidence="5" type="ORF">TOL_1283</name>
</gene>
<dbReference type="InterPro" id="IPR052359">
    <property type="entry name" value="HTH-type_reg/antitoxin"/>
</dbReference>
<keyword evidence="2" id="KW-0238">DNA-binding</keyword>
<dbReference type="RefSeq" id="WP_015486448.1">
    <property type="nucleotide sequence ID" value="NC_020888.1"/>
</dbReference>
<dbReference type="InterPro" id="IPR047761">
    <property type="entry name" value="NadS-like"/>
</dbReference>
<dbReference type="PROSITE" id="PS50943">
    <property type="entry name" value="HTH_CROC1"/>
    <property type="match status" value="1"/>
</dbReference>
<evidence type="ECO:0000256" key="2">
    <source>
        <dbReference type="ARBA" id="ARBA00023125"/>
    </source>
</evidence>